<comment type="caution">
    <text evidence="1">The sequence shown here is derived from an EMBL/GenBank/DDBJ whole genome shotgun (WGS) entry which is preliminary data.</text>
</comment>
<organism evidence="1">
    <name type="scientific">bioreactor metagenome</name>
    <dbReference type="NCBI Taxonomy" id="1076179"/>
    <lineage>
        <taxon>unclassified sequences</taxon>
        <taxon>metagenomes</taxon>
        <taxon>ecological metagenomes</taxon>
    </lineage>
</organism>
<accession>A0A645B9H9</accession>
<gene>
    <name evidence="1" type="ORF">SDC9_108996</name>
</gene>
<dbReference type="AlphaFoldDB" id="A0A645B9H9"/>
<dbReference type="EMBL" id="VSSQ01018703">
    <property type="protein sequence ID" value="MPM62130.1"/>
    <property type="molecule type" value="Genomic_DNA"/>
</dbReference>
<name>A0A645B9H9_9ZZZZ</name>
<proteinExistence type="predicted"/>
<reference evidence="1" key="1">
    <citation type="submission" date="2019-08" db="EMBL/GenBank/DDBJ databases">
        <authorList>
            <person name="Kucharzyk K."/>
            <person name="Murdoch R.W."/>
            <person name="Higgins S."/>
            <person name="Loffler F."/>
        </authorList>
    </citation>
    <scope>NUCLEOTIDE SEQUENCE</scope>
</reference>
<sequence length="87" mass="10484">MSKPHDADNLCHAFFLEKCRPELFKLRDEFLFVNKHVYGNDQSDCKVFDFYGNFREKVYRVREDVFKPVDGDSHQFRKHVLEIIQLS</sequence>
<protein>
    <submittedName>
        <fullName evidence="1">Uncharacterized protein</fullName>
    </submittedName>
</protein>
<evidence type="ECO:0000313" key="1">
    <source>
        <dbReference type="EMBL" id="MPM62130.1"/>
    </source>
</evidence>